<sequence>MIEARKKESDVVEETGFEPDLGDSKDQKVAFRKKDNKALFILHQCVYDTYFKKIQYVVTAREAWNILLRCHARGEKIKKVRLQTLRRQYELLQMEECDQVGEYFNKVVALTNQMKRFGEKFSDLMIIEKITRSLPSNFDYIVVAIEESRDLEKMKIEELQSSLEAHEMRLLDRNTIRSGEQALKRHHSKKEKKKTFKKWKGKYGKGKWRNNKSDDDQDETTVEEKNGKSNKTFSKKDKRNVECFNCHISTSTTTTSVILIKGSRIRCRKRRLTWFKRNLIQNHSH</sequence>
<dbReference type="KEGG" id="vra:111241870"/>
<evidence type="ECO:0000313" key="3">
    <source>
        <dbReference type="RefSeq" id="XP_022637950.1"/>
    </source>
</evidence>
<reference evidence="3" key="2">
    <citation type="submission" date="2025-08" db="UniProtKB">
        <authorList>
            <consortium name="RefSeq"/>
        </authorList>
    </citation>
    <scope>IDENTIFICATION</scope>
    <source>
        <tissue evidence="3">Leaf</tissue>
    </source>
</reference>
<accession>A0A3Q0F1K1</accession>
<name>A0A3Q0F1K1_VIGRR</name>
<proteinExistence type="predicted"/>
<dbReference type="PANTHER" id="PTHR35317">
    <property type="entry name" value="OS04G0629600 PROTEIN"/>
    <property type="match status" value="1"/>
</dbReference>
<organism evidence="2 3">
    <name type="scientific">Vigna radiata var. radiata</name>
    <name type="common">Mung bean</name>
    <name type="synonym">Phaseolus aureus</name>
    <dbReference type="NCBI Taxonomy" id="3916"/>
    <lineage>
        <taxon>Eukaryota</taxon>
        <taxon>Viridiplantae</taxon>
        <taxon>Streptophyta</taxon>
        <taxon>Embryophyta</taxon>
        <taxon>Tracheophyta</taxon>
        <taxon>Spermatophyta</taxon>
        <taxon>Magnoliopsida</taxon>
        <taxon>eudicotyledons</taxon>
        <taxon>Gunneridae</taxon>
        <taxon>Pentapetalae</taxon>
        <taxon>rosids</taxon>
        <taxon>fabids</taxon>
        <taxon>Fabales</taxon>
        <taxon>Fabaceae</taxon>
        <taxon>Papilionoideae</taxon>
        <taxon>50 kb inversion clade</taxon>
        <taxon>NPAAA clade</taxon>
        <taxon>indigoferoid/millettioid clade</taxon>
        <taxon>Phaseoleae</taxon>
        <taxon>Vigna</taxon>
    </lineage>
</organism>
<evidence type="ECO:0000256" key="1">
    <source>
        <dbReference type="SAM" id="MobiDB-lite"/>
    </source>
</evidence>
<dbReference type="PANTHER" id="PTHR35317:SF28">
    <property type="entry name" value="ZINC FINGER, CCHC-TYPE, RIBONUCLEASE H-LIKE DOMAIN, GAG-PRE-INTEGRASE DOMAIN PROTEIN-RELATED"/>
    <property type="match status" value="1"/>
</dbReference>
<keyword evidence="2" id="KW-1185">Reference proteome</keyword>
<reference evidence="2" key="1">
    <citation type="journal article" date="2014" name="Nat. Commun.">
        <title>Genome sequence of mungbean and insights into evolution within Vigna species.</title>
        <authorList>
            <person name="Kang Y.J."/>
            <person name="Kim S.K."/>
            <person name="Kim M.Y."/>
            <person name="Lestari P."/>
            <person name="Kim K.H."/>
            <person name="Ha B.K."/>
            <person name="Jun T.H."/>
            <person name="Hwang W.J."/>
            <person name="Lee T."/>
            <person name="Lee J."/>
            <person name="Shim S."/>
            <person name="Yoon M.Y."/>
            <person name="Jang Y.E."/>
            <person name="Han K.S."/>
            <person name="Taeprayoon P."/>
            <person name="Yoon N."/>
            <person name="Somta P."/>
            <person name="Tanya P."/>
            <person name="Kim K.S."/>
            <person name="Gwag J.G."/>
            <person name="Moon J.K."/>
            <person name="Lee Y.H."/>
            <person name="Park B.S."/>
            <person name="Bombarely A."/>
            <person name="Doyle J.J."/>
            <person name="Jackson S.A."/>
            <person name="Schafleitner R."/>
            <person name="Srinives P."/>
            <person name="Varshney R.K."/>
            <person name="Lee S.H."/>
        </authorList>
    </citation>
    <scope>NUCLEOTIDE SEQUENCE [LARGE SCALE GENOMIC DNA]</scope>
    <source>
        <strain evidence="2">cv. VC1973A</strain>
    </source>
</reference>
<protein>
    <submittedName>
        <fullName evidence="3">Uncharacterized protein LOC111241870</fullName>
    </submittedName>
</protein>
<gene>
    <name evidence="3" type="primary">LOC111241870</name>
</gene>
<dbReference type="RefSeq" id="XP_022637950.1">
    <property type="nucleotide sequence ID" value="XM_022782229.1"/>
</dbReference>
<feature type="compositionally biased region" description="Basic residues" evidence="1">
    <location>
        <begin position="184"/>
        <end position="210"/>
    </location>
</feature>
<dbReference type="STRING" id="3916.A0A3Q0F1K1"/>
<dbReference type="OrthoDB" id="1108004at2759"/>
<feature type="region of interest" description="Disordered" evidence="1">
    <location>
        <begin position="180"/>
        <end position="233"/>
    </location>
</feature>
<dbReference type="AlphaFoldDB" id="A0A3Q0F1K1"/>
<dbReference type="Proteomes" id="UP000087766">
    <property type="component" value="Chromosome 6"/>
</dbReference>
<evidence type="ECO:0000313" key="2">
    <source>
        <dbReference type="Proteomes" id="UP000087766"/>
    </source>
</evidence>
<dbReference type="Pfam" id="PF14223">
    <property type="entry name" value="Retrotran_gag_2"/>
    <property type="match status" value="1"/>
</dbReference>
<dbReference type="GeneID" id="111241870"/>